<feature type="compositionally biased region" description="Basic and acidic residues" evidence="2">
    <location>
        <begin position="94"/>
        <end position="106"/>
    </location>
</feature>
<proteinExistence type="inferred from homology"/>
<feature type="compositionally biased region" description="Basic residues" evidence="2">
    <location>
        <begin position="74"/>
        <end position="93"/>
    </location>
</feature>
<feature type="compositionally biased region" description="Basic residues" evidence="2">
    <location>
        <begin position="1"/>
        <end position="11"/>
    </location>
</feature>
<dbReference type="AlphaFoldDB" id="A0ABD2FDS9"/>
<reference evidence="3 4" key="1">
    <citation type="journal article" date="2024" name="G3 (Bethesda)">
        <title>A hybrid genome assembly of the endangered aye-aye (Daubentonia madagascariensis).</title>
        <authorList>
            <person name="Versoza C.J."/>
            <person name="Pfeifer S.P."/>
        </authorList>
    </citation>
    <scope>NUCLEOTIDE SEQUENCE [LARGE SCALE GENOMIC DNA]</scope>
    <source>
        <strain evidence="3">6821</strain>
    </source>
</reference>
<dbReference type="Proteomes" id="UP001610411">
    <property type="component" value="Unassembled WGS sequence"/>
</dbReference>
<evidence type="ECO:0000256" key="2">
    <source>
        <dbReference type="SAM" id="MobiDB-lite"/>
    </source>
</evidence>
<name>A0ABD2FDS9_DAUMA</name>
<comment type="similarity">
    <text evidence="1">Belongs to the PRR20 family.</text>
</comment>
<gene>
    <name evidence="3" type="ORF">WCI35_003745</name>
</gene>
<accession>A0ABD2FDS9</accession>
<organism evidence="3 4">
    <name type="scientific">Daubentonia madagascariensis</name>
    <name type="common">Aye-aye</name>
    <name type="synonym">Sciurus madagascariensis</name>
    <dbReference type="NCBI Taxonomy" id="31869"/>
    <lineage>
        <taxon>Eukaryota</taxon>
        <taxon>Metazoa</taxon>
        <taxon>Chordata</taxon>
        <taxon>Craniata</taxon>
        <taxon>Vertebrata</taxon>
        <taxon>Euteleostomi</taxon>
        <taxon>Mammalia</taxon>
        <taxon>Eutheria</taxon>
        <taxon>Euarchontoglires</taxon>
        <taxon>Primates</taxon>
        <taxon>Strepsirrhini</taxon>
        <taxon>Chiromyiformes</taxon>
        <taxon>Daubentoniidae</taxon>
        <taxon>Daubentonia</taxon>
    </lineage>
</organism>
<evidence type="ECO:0000256" key="1">
    <source>
        <dbReference type="ARBA" id="ARBA00005946"/>
    </source>
</evidence>
<comment type="caution">
    <text evidence="3">The sequence shown here is derived from an EMBL/GenBank/DDBJ whole genome shotgun (WGS) entry which is preliminary data.</text>
</comment>
<feature type="region of interest" description="Disordered" evidence="2">
    <location>
        <begin position="1"/>
        <end position="55"/>
    </location>
</feature>
<feature type="region of interest" description="Disordered" evidence="2">
    <location>
        <begin position="71"/>
        <end position="106"/>
    </location>
</feature>
<protein>
    <submittedName>
        <fullName evidence="3">Proline-rich protein 20G</fullName>
    </submittedName>
</protein>
<dbReference type="InterPro" id="IPR031439">
    <property type="entry name" value="PRR20"/>
</dbReference>
<evidence type="ECO:0000313" key="3">
    <source>
        <dbReference type="EMBL" id="KAL2807107.1"/>
    </source>
</evidence>
<dbReference type="PANTHER" id="PTHR38819">
    <property type="entry name" value="PROLINE-RICH PROTEIN 20A-RELATED"/>
    <property type="match status" value="1"/>
</dbReference>
<keyword evidence="4" id="KW-1185">Reference proteome</keyword>
<sequence>MEAQRPSKRLRLTASNQASGGHPGEQGCSAVDREDPVATDVPSKPGQPAKPIAYVKPMICETPAYTEAALAAGRGRRRGRSQRAERGRRRGAGRGRDPGLREGPEHLVEPDLHIQLDHPEEPGHHVELDTGQTPSLPPIEASVMLRNMQQGPRSPPAWPEVQVQELPHASGYGAVLRQPMSAIWPYINFRPVASSALCFIQTSFGTYVSRAPVFFTHITR</sequence>
<dbReference type="Pfam" id="PF15708">
    <property type="entry name" value="PRR20"/>
    <property type="match status" value="1"/>
</dbReference>
<dbReference type="PANTHER" id="PTHR38819:SF1">
    <property type="entry name" value="PROLINE-RICH PROTEIN 20G"/>
    <property type="match status" value="1"/>
</dbReference>
<evidence type="ECO:0000313" key="4">
    <source>
        <dbReference type="Proteomes" id="UP001610411"/>
    </source>
</evidence>
<dbReference type="EMBL" id="JBFSEQ010000001">
    <property type="protein sequence ID" value="KAL2807107.1"/>
    <property type="molecule type" value="Genomic_DNA"/>
</dbReference>